<keyword evidence="8" id="KW-0539">Nucleus</keyword>
<evidence type="ECO:0000256" key="3">
    <source>
        <dbReference type="ARBA" id="ARBA00022491"/>
    </source>
</evidence>
<organism evidence="11 12">
    <name type="scientific">Arabidopsis suecica</name>
    <name type="common">Swedish thale-cress</name>
    <name type="synonym">Cardaminopsis suecica</name>
    <dbReference type="NCBI Taxonomy" id="45249"/>
    <lineage>
        <taxon>Eukaryota</taxon>
        <taxon>Viridiplantae</taxon>
        <taxon>Streptophyta</taxon>
        <taxon>Embryophyta</taxon>
        <taxon>Tracheophyta</taxon>
        <taxon>Spermatophyta</taxon>
        <taxon>Magnoliopsida</taxon>
        <taxon>eudicotyledons</taxon>
        <taxon>Gunneridae</taxon>
        <taxon>Pentapetalae</taxon>
        <taxon>rosids</taxon>
        <taxon>malvids</taxon>
        <taxon>Brassicales</taxon>
        <taxon>Brassicaceae</taxon>
        <taxon>Camelineae</taxon>
        <taxon>Arabidopsis</taxon>
    </lineage>
</organism>
<dbReference type="AlphaFoldDB" id="A0A8T1ZAF5"/>
<evidence type="ECO:0000313" key="11">
    <source>
        <dbReference type="EMBL" id="KAG7556120.1"/>
    </source>
</evidence>
<evidence type="ECO:0000313" key="12">
    <source>
        <dbReference type="Proteomes" id="UP000694251"/>
    </source>
</evidence>
<protein>
    <recommendedName>
        <fullName evidence="10">Nucleoplasmin-like domain-containing protein</fullName>
    </recommendedName>
</protein>
<feature type="compositionally biased region" description="Basic and acidic residues" evidence="9">
    <location>
        <begin position="203"/>
        <end position="216"/>
    </location>
</feature>
<dbReference type="EMBL" id="JAEFBJ010000011">
    <property type="protein sequence ID" value="KAG7556120.1"/>
    <property type="molecule type" value="Genomic_DNA"/>
</dbReference>
<gene>
    <name evidence="11" type="ORF">ISN44_As11g021870</name>
</gene>
<feature type="compositionally biased region" description="Acidic residues" evidence="9">
    <location>
        <begin position="97"/>
        <end position="113"/>
    </location>
</feature>
<keyword evidence="12" id="KW-1185">Reference proteome</keyword>
<dbReference type="OrthoDB" id="2019803at2759"/>
<evidence type="ECO:0000256" key="9">
    <source>
        <dbReference type="SAM" id="MobiDB-lite"/>
    </source>
</evidence>
<dbReference type="GO" id="GO:0016787">
    <property type="term" value="F:hydrolase activity"/>
    <property type="evidence" value="ECO:0007669"/>
    <property type="project" value="UniProtKB-KW"/>
</dbReference>
<proteinExistence type="inferred from homology"/>
<keyword evidence="6" id="KW-0805">Transcription regulation</keyword>
<dbReference type="Pfam" id="PF17800">
    <property type="entry name" value="NPL"/>
    <property type="match status" value="1"/>
</dbReference>
<feature type="domain" description="Nucleoplasmin-like" evidence="10">
    <location>
        <begin position="3"/>
        <end position="91"/>
    </location>
</feature>
<reference evidence="11 12" key="1">
    <citation type="submission" date="2020-12" db="EMBL/GenBank/DDBJ databases">
        <title>Concerted genomic and epigenomic changes stabilize Arabidopsis allopolyploids.</title>
        <authorList>
            <person name="Chen Z."/>
        </authorList>
    </citation>
    <scope>NUCLEOTIDE SEQUENCE [LARGE SCALE GENOMIC DNA]</scope>
    <source>
        <strain evidence="11">As9502</strain>
        <tissue evidence="11">Leaf</tissue>
    </source>
</reference>
<dbReference type="Proteomes" id="UP000694251">
    <property type="component" value="Chromosome 11"/>
</dbReference>
<keyword evidence="4" id="KW-0378">Hydrolase</keyword>
<comment type="caution">
    <text evidence="11">The sequence shown here is derived from an EMBL/GenBank/DDBJ whole genome shotgun (WGS) entry which is preliminary data.</text>
</comment>
<dbReference type="GO" id="GO:0006325">
    <property type="term" value="P:chromatin organization"/>
    <property type="evidence" value="ECO:0007669"/>
    <property type="project" value="UniProtKB-KW"/>
</dbReference>
<name>A0A8T1ZAF5_ARASU</name>
<feature type="compositionally biased region" description="Acidic residues" evidence="9">
    <location>
        <begin position="160"/>
        <end position="202"/>
    </location>
</feature>
<evidence type="ECO:0000256" key="5">
    <source>
        <dbReference type="ARBA" id="ARBA00022853"/>
    </source>
</evidence>
<dbReference type="GO" id="GO:0005730">
    <property type="term" value="C:nucleolus"/>
    <property type="evidence" value="ECO:0007669"/>
    <property type="project" value="UniProtKB-SubCell"/>
</dbReference>
<evidence type="ECO:0000256" key="7">
    <source>
        <dbReference type="ARBA" id="ARBA00023163"/>
    </source>
</evidence>
<feature type="region of interest" description="Disordered" evidence="9">
    <location>
        <begin position="90"/>
        <end position="115"/>
    </location>
</feature>
<evidence type="ECO:0000256" key="1">
    <source>
        <dbReference type="ARBA" id="ARBA00004604"/>
    </source>
</evidence>
<comment type="subcellular location">
    <subcellularLocation>
        <location evidence="1">Nucleus</location>
        <location evidence="1">Nucleolus</location>
    </subcellularLocation>
</comment>
<keyword evidence="5" id="KW-0156">Chromatin regulator</keyword>
<evidence type="ECO:0000259" key="10">
    <source>
        <dbReference type="Pfam" id="PF17800"/>
    </source>
</evidence>
<feature type="compositionally biased region" description="Low complexity" evidence="9">
    <location>
        <begin position="285"/>
        <end position="297"/>
    </location>
</feature>
<keyword evidence="7" id="KW-0804">Transcription</keyword>
<evidence type="ECO:0000256" key="8">
    <source>
        <dbReference type="ARBA" id="ARBA00023242"/>
    </source>
</evidence>
<evidence type="ECO:0000256" key="6">
    <source>
        <dbReference type="ARBA" id="ARBA00023015"/>
    </source>
</evidence>
<feature type="region of interest" description="Disordered" evidence="9">
    <location>
        <begin position="135"/>
        <end position="304"/>
    </location>
</feature>
<evidence type="ECO:0000256" key="2">
    <source>
        <dbReference type="ARBA" id="ARBA00006673"/>
    </source>
</evidence>
<feature type="compositionally biased region" description="Basic and acidic residues" evidence="9">
    <location>
        <begin position="140"/>
        <end position="159"/>
    </location>
</feature>
<evidence type="ECO:0000256" key="4">
    <source>
        <dbReference type="ARBA" id="ARBA00022801"/>
    </source>
</evidence>
<comment type="similarity">
    <text evidence="2">Belongs to the histone deacetylase HD2 family.</text>
</comment>
<keyword evidence="3" id="KW-0678">Repressor</keyword>
<accession>A0A8T1ZAF5</accession>
<dbReference type="InterPro" id="IPR041232">
    <property type="entry name" value="NPL"/>
</dbReference>
<dbReference type="FunFam" id="2.60.120.340:FF:000004">
    <property type="entry name" value="Histone deacetylase HDT1"/>
    <property type="match status" value="1"/>
</dbReference>
<sequence>MEFWGVEVKPGKPTKVTPEDDSLVHISQASLDCKVKSGESVVLTVTVDGTKLVIGTLSQEKFPQISFDLVFEKEFEISHNCTKGTVHFVGYRSPNIDQDDGEDYTSSEEEDVPEAVPAPVPAAVAVNGNAGAAASNVVKADSKPKAKPAEVKPAEVKPESEDDEDSSDEEDESGDDDDSEKGMDVDEDDSDDEEDESEEEEETPKKPEPINKKRPNESTSKTPVSGKKAKPAAAPAATPQKTEEKKKGGHTATPHPAKKGGGKSPVNANQSPKAGGQSSGGNKKFNSGKQFGGSNNKGKGKGRA</sequence>